<dbReference type="EMBL" id="JACQWF010000270">
    <property type="protein sequence ID" value="MBI4595924.1"/>
    <property type="molecule type" value="Genomic_DNA"/>
</dbReference>
<reference evidence="2" key="1">
    <citation type="submission" date="2020-07" db="EMBL/GenBank/DDBJ databases">
        <title>Huge and variable diversity of episymbiotic CPR bacteria and DPANN archaea in groundwater ecosystems.</title>
        <authorList>
            <person name="He C.Y."/>
            <person name="Keren R."/>
            <person name="Whittaker M."/>
            <person name="Farag I.F."/>
            <person name="Doudna J."/>
            <person name="Cate J.H.D."/>
            <person name="Banfield J.F."/>
        </authorList>
    </citation>
    <scope>NUCLEOTIDE SEQUENCE</scope>
    <source>
        <strain evidence="2">NC_groundwater_1482_Ag_S-0.65um_47_24</strain>
    </source>
</reference>
<organism evidence="2 3">
    <name type="scientific">Tectimicrobiota bacterium</name>
    <dbReference type="NCBI Taxonomy" id="2528274"/>
    <lineage>
        <taxon>Bacteria</taxon>
        <taxon>Pseudomonadati</taxon>
        <taxon>Nitrospinota/Tectimicrobiota group</taxon>
        <taxon>Candidatus Tectimicrobiota</taxon>
    </lineage>
</organism>
<evidence type="ECO:0000313" key="2">
    <source>
        <dbReference type="EMBL" id="MBI4595924.1"/>
    </source>
</evidence>
<accession>A0A933GNC0</accession>
<evidence type="ECO:0000259" key="1">
    <source>
        <dbReference type="Pfam" id="PF12654"/>
    </source>
</evidence>
<protein>
    <submittedName>
        <fullName evidence="2">DUF3786 domain-containing protein</fullName>
    </submittedName>
</protein>
<proteinExistence type="predicted"/>
<dbReference type="Proteomes" id="UP000772181">
    <property type="component" value="Unassembled WGS sequence"/>
</dbReference>
<sequence length="215" mass="24406">MLDSSKMDLGEKSPEDAYSRACLEFSRVNIEEQCFKSGATYLGERPEGPCLSLLYLKQECLIYWPRGEVISANQEFKLSYLDKVIILDYLIQARGTPLTGQAVTYAQLPSGGFYFRAVEQRTIPLLLKSFGNKPEHFLKAGEFFGAIRNSHGDVGITIQAFPWVPLYMAMWLGDDEFPANMRIFYDASIKDYLDTYDVAMLTVSIVGKMIKFKQD</sequence>
<dbReference type="Pfam" id="PF12654">
    <property type="entry name" value="DUF3786"/>
    <property type="match status" value="1"/>
</dbReference>
<gene>
    <name evidence="2" type="ORF">HY730_06035</name>
</gene>
<feature type="domain" description="DUF3786" evidence="1">
    <location>
        <begin position="31"/>
        <end position="206"/>
    </location>
</feature>
<dbReference type="InterPro" id="IPR024264">
    <property type="entry name" value="DUF3786"/>
</dbReference>
<evidence type="ECO:0000313" key="3">
    <source>
        <dbReference type="Proteomes" id="UP000772181"/>
    </source>
</evidence>
<comment type="caution">
    <text evidence="2">The sequence shown here is derived from an EMBL/GenBank/DDBJ whole genome shotgun (WGS) entry which is preliminary data.</text>
</comment>
<name>A0A933GNC0_UNCTE</name>
<dbReference type="AlphaFoldDB" id="A0A933GNC0"/>